<evidence type="ECO:0000313" key="3">
    <source>
        <dbReference type="EMBL" id="OCK84441.1"/>
    </source>
</evidence>
<dbReference type="EMBL" id="KV744837">
    <property type="protein sequence ID" value="OCK84441.1"/>
    <property type="molecule type" value="Genomic_DNA"/>
</dbReference>
<dbReference type="Proteomes" id="UP000250266">
    <property type="component" value="Unassembled WGS sequence"/>
</dbReference>
<evidence type="ECO:0000256" key="1">
    <source>
        <dbReference type="SAM" id="MobiDB-lite"/>
    </source>
</evidence>
<evidence type="ECO:0000256" key="2">
    <source>
        <dbReference type="SAM" id="Phobius"/>
    </source>
</evidence>
<accession>A0A8E2EI91</accession>
<dbReference type="OrthoDB" id="5427091at2759"/>
<sequence length="228" mass="26064">MSWCTPLTNSEDERPVSLDNVAAWVSGDKDDRERLRHCWGILDCGDCHRSRWHCGWCPLSNTCLPLPLTPFARAIPLLSPIAHPNICAFSSERFELRTSGLGCGVSTITFLTCIVTIFSTILAIILGWLSVKLGIWMKAAWKTRRGGWVVYGDGSGEVWVRRREGWREWWRRIRRKDGVEDGVEDEEVVRERLRGTRRWSFWRRETPPVQGDVAEEVGEAESRPLLGG</sequence>
<gene>
    <name evidence="3" type="ORF">K432DRAFT_320294</name>
</gene>
<evidence type="ECO:0008006" key="5">
    <source>
        <dbReference type="Google" id="ProtNLM"/>
    </source>
</evidence>
<reference evidence="3 4" key="1">
    <citation type="journal article" date="2016" name="Nat. Commun.">
        <title>Ectomycorrhizal ecology is imprinted in the genome of the dominant symbiotic fungus Cenococcum geophilum.</title>
        <authorList>
            <consortium name="DOE Joint Genome Institute"/>
            <person name="Peter M."/>
            <person name="Kohler A."/>
            <person name="Ohm R.A."/>
            <person name="Kuo A."/>
            <person name="Krutzmann J."/>
            <person name="Morin E."/>
            <person name="Arend M."/>
            <person name="Barry K.W."/>
            <person name="Binder M."/>
            <person name="Choi C."/>
            <person name="Clum A."/>
            <person name="Copeland A."/>
            <person name="Grisel N."/>
            <person name="Haridas S."/>
            <person name="Kipfer T."/>
            <person name="LaButti K."/>
            <person name="Lindquist E."/>
            <person name="Lipzen A."/>
            <person name="Maire R."/>
            <person name="Meier B."/>
            <person name="Mihaltcheva S."/>
            <person name="Molinier V."/>
            <person name="Murat C."/>
            <person name="Poggeler S."/>
            <person name="Quandt C.A."/>
            <person name="Sperisen C."/>
            <person name="Tritt A."/>
            <person name="Tisserant E."/>
            <person name="Crous P.W."/>
            <person name="Henrissat B."/>
            <person name="Nehls U."/>
            <person name="Egli S."/>
            <person name="Spatafora J.W."/>
            <person name="Grigoriev I.V."/>
            <person name="Martin F.M."/>
        </authorList>
    </citation>
    <scope>NUCLEOTIDE SEQUENCE [LARGE SCALE GENOMIC DNA]</scope>
    <source>
        <strain evidence="3 4">CBS 459.81</strain>
    </source>
</reference>
<keyword evidence="4" id="KW-1185">Reference proteome</keyword>
<feature type="region of interest" description="Disordered" evidence="1">
    <location>
        <begin position="208"/>
        <end position="228"/>
    </location>
</feature>
<evidence type="ECO:0000313" key="4">
    <source>
        <dbReference type="Proteomes" id="UP000250266"/>
    </source>
</evidence>
<keyword evidence="2" id="KW-1133">Transmembrane helix</keyword>
<keyword evidence="2" id="KW-0472">Membrane</keyword>
<name>A0A8E2EI91_9PEZI</name>
<feature type="transmembrane region" description="Helical" evidence="2">
    <location>
        <begin position="108"/>
        <end position="135"/>
    </location>
</feature>
<dbReference type="AlphaFoldDB" id="A0A8E2EI91"/>
<keyword evidence="2" id="KW-0812">Transmembrane</keyword>
<proteinExistence type="predicted"/>
<organism evidence="3 4">
    <name type="scientific">Lepidopterella palustris CBS 459.81</name>
    <dbReference type="NCBI Taxonomy" id="1314670"/>
    <lineage>
        <taxon>Eukaryota</taxon>
        <taxon>Fungi</taxon>
        <taxon>Dikarya</taxon>
        <taxon>Ascomycota</taxon>
        <taxon>Pezizomycotina</taxon>
        <taxon>Dothideomycetes</taxon>
        <taxon>Pleosporomycetidae</taxon>
        <taxon>Mytilinidiales</taxon>
        <taxon>Argynnaceae</taxon>
        <taxon>Lepidopterella</taxon>
    </lineage>
</organism>
<protein>
    <recommendedName>
        <fullName evidence="5">PSI domain-containing protein</fullName>
    </recommendedName>
</protein>